<keyword evidence="5" id="KW-0560">Oxidoreductase</keyword>
<proteinExistence type="inferred from homology"/>
<dbReference type="InterPro" id="IPR004099">
    <property type="entry name" value="Pyr_nucl-diS_OxRdtase_dimer"/>
</dbReference>
<evidence type="ECO:0000256" key="2">
    <source>
        <dbReference type="ARBA" id="ARBA00009130"/>
    </source>
</evidence>
<name>A0A430A2M2_9ENTE</name>
<dbReference type="Proteomes" id="UP000287857">
    <property type="component" value="Unassembled WGS sequence"/>
</dbReference>
<dbReference type="InterPro" id="IPR023753">
    <property type="entry name" value="FAD/NAD-binding_dom"/>
</dbReference>
<dbReference type="AlphaFoldDB" id="A0A430A2M2"/>
<dbReference type="InterPro" id="IPR050260">
    <property type="entry name" value="FAD-bd_OxRdtase"/>
</dbReference>
<comment type="caution">
    <text evidence="10">The sequence shown here is derived from an EMBL/GenBank/DDBJ whole genome shotgun (WGS) entry which is preliminary data.</text>
</comment>
<dbReference type="PRINTS" id="PR00368">
    <property type="entry name" value="FADPNR"/>
</dbReference>
<dbReference type="Pfam" id="PF02852">
    <property type="entry name" value="Pyr_redox_dim"/>
    <property type="match status" value="1"/>
</dbReference>
<keyword evidence="7" id="KW-0676">Redox-active center</keyword>
<dbReference type="Pfam" id="PF07992">
    <property type="entry name" value="Pyr_redox_2"/>
    <property type="match status" value="1"/>
</dbReference>
<evidence type="ECO:0000256" key="7">
    <source>
        <dbReference type="ARBA" id="ARBA00023284"/>
    </source>
</evidence>
<keyword evidence="4" id="KW-0274">FAD</keyword>
<dbReference type="SUPFAM" id="SSF55424">
    <property type="entry name" value="FAD/NAD-linked reductases, dimerisation (C-terminal) domain"/>
    <property type="match status" value="1"/>
</dbReference>
<dbReference type="Gene3D" id="3.50.50.60">
    <property type="entry name" value="FAD/NAD(P)-binding domain"/>
    <property type="match status" value="2"/>
</dbReference>
<dbReference type="Gene3D" id="3.30.390.30">
    <property type="match status" value="1"/>
</dbReference>
<keyword evidence="11" id="KW-1185">Reference proteome</keyword>
<evidence type="ECO:0000259" key="8">
    <source>
        <dbReference type="Pfam" id="PF02852"/>
    </source>
</evidence>
<dbReference type="PANTHER" id="PTHR43429">
    <property type="entry name" value="PYRIDINE NUCLEOTIDE-DISULFIDE OXIDOREDUCTASE DOMAIN-CONTAINING"/>
    <property type="match status" value="1"/>
</dbReference>
<keyword evidence="3" id="KW-0285">Flavoprotein</keyword>
<dbReference type="EMBL" id="NGJS01000001">
    <property type="protein sequence ID" value="RSU00723.1"/>
    <property type="molecule type" value="Genomic_DNA"/>
</dbReference>
<evidence type="ECO:0000256" key="4">
    <source>
        <dbReference type="ARBA" id="ARBA00022827"/>
    </source>
</evidence>
<evidence type="ECO:0000256" key="1">
    <source>
        <dbReference type="ARBA" id="ARBA00001974"/>
    </source>
</evidence>
<keyword evidence="6" id="KW-0558">Oxidation</keyword>
<evidence type="ECO:0000259" key="9">
    <source>
        <dbReference type="Pfam" id="PF07992"/>
    </source>
</evidence>
<accession>A0A430A2M2</accession>
<dbReference type="InterPro" id="IPR036188">
    <property type="entry name" value="FAD/NAD-bd_sf"/>
</dbReference>
<dbReference type="GO" id="GO:0016491">
    <property type="term" value="F:oxidoreductase activity"/>
    <property type="evidence" value="ECO:0007669"/>
    <property type="project" value="UniProtKB-KW"/>
</dbReference>
<feature type="domain" description="Pyridine nucleotide-disulphide oxidoreductase dimerisation" evidence="8">
    <location>
        <begin position="271"/>
        <end position="371"/>
    </location>
</feature>
<protein>
    <submittedName>
        <fullName evidence="10">FAD-dependent oxidoreductase</fullName>
    </submittedName>
</protein>
<feature type="domain" description="FAD/NAD(P)-binding" evidence="9">
    <location>
        <begin position="5"/>
        <end position="246"/>
    </location>
</feature>
<evidence type="ECO:0000256" key="6">
    <source>
        <dbReference type="ARBA" id="ARBA00023097"/>
    </source>
</evidence>
<dbReference type="PANTHER" id="PTHR43429:SF1">
    <property type="entry name" value="NAD(P)H SULFUR OXIDOREDUCTASE (COA-DEPENDENT)"/>
    <property type="match status" value="1"/>
</dbReference>
<evidence type="ECO:0000256" key="5">
    <source>
        <dbReference type="ARBA" id="ARBA00023002"/>
    </source>
</evidence>
<dbReference type="PRINTS" id="PR00469">
    <property type="entry name" value="PNDRDTASEII"/>
</dbReference>
<evidence type="ECO:0000313" key="11">
    <source>
        <dbReference type="Proteomes" id="UP000287857"/>
    </source>
</evidence>
<sequence>MTVEKMQKRGVHVFNNHEILSLDAKNHQVEVINHKTGEKRTESYDKIILSPGATPFILPVPGNDLNGIETMRGRGDTIQLKMKSVDPDIENVVVVGSGYIGIEAAESFALAGKNVTVIDVIDRPLGTYLDKEFTDILEKEMTNNGIHLAMGEMVKSFEGSDKIQKVITDKGEYTADLVVMSAGVRPNTAWLKDSIELLPNGMIKTDEYMQTSEPDVFAIGDATLIQYNPGETTVNISLASNARKQGRFAAKNIDGPKFAFPGVQGSSALRVFDYKFASTGVNALMADKLKMTVRSVLIDQDTLMDFIPKSMKTNVMFKLYYSPETHQILGAQIMSKEDLTPYIHSISIAIQTKFTIDQLAYADFFFQPEFDTPWNLLNLVGLKALQQEN</sequence>
<reference evidence="10 11" key="1">
    <citation type="submission" date="2017-05" db="EMBL/GenBank/DDBJ databases">
        <title>Vagococcus spp. assemblies.</title>
        <authorList>
            <person name="Gulvik C.A."/>
        </authorList>
    </citation>
    <scope>NUCLEOTIDE SEQUENCE [LARGE SCALE GENOMIC DNA]</scope>
    <source>
        <strain evidence="10 11">SS1995</strain>
    </source>
</reference>
<dbReference type="InterPro" id="IPR016156">
    <property type="entry name" value="FAD/NAD-linked_Rdtase_dimer_sf"/>
</dbReference>
<evidence type="ECO:0000256" key="3">
    <source>
        <dbReference type="ARBA" id="ARBA00022630"/>
    </source>
</evidence>
<gene>
    <name evidence="10" type="ORF">CBF37_00820</name>
</gene>
<evidence type="ECO:0000313" key="10">
    <source>
        <dbReference type="EMBL" id="RSU00723.1"/>
    </source>
</evidence>
<organism evidence="10 11">
    <name type="scientific">Vagococcus vulneris</name>
    <dbReference type="NCBI Taxonomy" id="1977869"/>
    <lineage>
        <taxon>Bacteria</taxon>
        <taxon>Bacillati</taxon>
        <taxon>Bacillota</taxon>
        <taxon>Bacilli</taxon>
        <taxon>Lactobacillales</taxon>
        <taxon>Enterococcaceae</taxon>
        <taxon>Vagococcus</taxon>
    </lineage>
</organism>
<comment type="cofactor">
    <cofactor evidence="1">
        <name>FAD</name>
        <dbReference type="ChEBI" id="CHEBI:57692"/>
    </cofactor>
</comment>
<dbReference type="SUPFAM" id="SSF51905">
    <property type="entry name" value="FAD/NAD(P)-binding domain"/>
    <property type="match status" value="2"/>
</dbReference>
<comment type="similarity">
    <text evidence="2">Belongs to the class-III pyridine nucleotide-disulfide oxidoreductase family.</text>
</comment>